<evidence type="ECO:0000259" key="4">
    <source>
        <dbReference type="Pfam" id="PF01478"/>
    </source>
</evidence>
<keyword evidence="3" id="KW-1133">Transmembrane helix</keyword>
<feature type="domain" description="Prepilin type IV endopeptidase peptidase" evidence="4">
    <location>
        <begin position="122"/>
        <end position="230"/>
    </location>
</feature>
<accession>A0ABS7RMD0</accession>
<evidence type="ECO:0000256" key="3">
    <source>
        <dbReference type="SAM" id="Phobius"/>
    </source>
</evidence>
<evidence type="ECO:0000313" key="5">
    <source>
        <dbReference type="EMBL" id="MBY9076217.1"/>
    </source>
</evidence>
<name>A0ABS7RMD0_9ACTN</name>
<feature type="region of interest" description="Disordered" evidence="2">
    <location>
        <begin position="35"/>
        <end position="75"/>
    </location>
</feature>
<dbReference type="Pfam" id="PF01478">
    <property type="entry name" value="Peptidase_A24"/>
    <property type="match status" value="1"/>
</dbReference>
<evidence type="ECO:0000256" key="1">
    <source>
        <dbReference type="ARBA" id="ARBA00005801"/>
    </source>
</evidence>
<feature type="transmembrane region" description="Helical" evidence="3">
    <location>
        <begin position="118"/>
        <end position="136"/>
    </location>
</feature>
<feature type="transmembrane region" description="Helical" evidence="3">
    <location>
        <begin position="247"/>
        <end position="269"/>
    </location>
</feature>
<keyword evidence="3" id="KW-0472">Membrane</keyword>
<feature type="compositionally biased region" description="Gly residues" evidence="2">
    <location>
        <begin position="41"/>
        <end position="52"/>
    </location>
</feature>
<dbReference type="EMBL" id="JAIEZQ010000002">
    <property type="protein sequence ID" value="MBY9076217.1"/>
    <property type="molecule type" value="Genomic_DNA"/>
</dbReference>
<dbReference type="Gene3D" id="1.20.120.1220">
    <property type="match status" value="1"/>
</dbReference>
<keyword evidence="3" id="KW-0812">Transmembrane</keyword>
<feature type="transmembrane region" description="Helical" evidence="3">
    <location>
        <begin position="219"/>
        <end position="240"/>
    </location>
</feature>
<evidence type="ECO:0000256" key="2">
    <source>
        <dbReference type="SAM" id="MobiDB-lite"/>
    </source>
</evidence>
<dbReference type="Proteomes" id="UP000754710">
    <property type="component" value="Unassembled WGS sequence"/>
</dbReference>
<feature type="transmembrane region" description="Helical" evidence="3">
    <location>
        <begin position="168"/>
        <end position="189"/>
    </location>
</feature>
<dbReference type="PANTHER" id="PTHR30487">
    <property type="entry name" value="TYPE 4 PREPILIN-LIKE PROTEINS LEADER PEPTIDE-PROCESSING ENZYME"/>
    <property type="match status" value="1"/>
</dbReference>
<sequence>MSPQSWYLDTALVMAVLGLLAGWFVPALIARVPEPEPAPDGPGGSSETGAVGGEPAEDTAPHGPETVESPEGVPIEEPKERYDAIAALPGLRWKAAVASAAVAALLGARVGWGPELTFLLYLAPVGVALAVIDWRTRLLPTKLIAPSYAVVAVLVLLSGAVSGEWDDVVRAGLGWLVAGGTFFVLWFVYPRGMGYGDVRLSGVLGIALGYLGWSELLTGVYAGFVLGGVGGLLLAVLRVVDRKAYPFGPFMLAGALAGVLAGPYVAAWYV</sequence>
<feature type="transmembrane region" description="Helical" evidence="3">
    <location>
        <begin position="196"/>
        <end position="213"/>
    </location>
</feature>
<dbReference type="RefSeq" id="WP_221025886.1">
    <property type="nucleotide sequence ID" value="NZ_JAIEZQ010000002.1"/>
</dbReference>
<feature type="transmembrane region" description="Helical" evidence="3">
    <location>
        <begin position="143"/>
        <end position="162"/>
    </location>
</feature>
<comment type="caution">
    <text evidence="5">The sequence shown here is derived from an EMBL/GenBank/DDBJ whole genome shotgun (WGS) entry which is preliminary data.</text>
</comment>
<dbReference type="PANTHER" id="PTHR30487:SF0">
    <property type="entry name" value="PREPILIN LEADER PEPTIDASE_N-METHYLTRANSFERASE-RELATED"/>
    <property type="match status" value="1"/>
</dbReference>
<keyword evidence="6" id="KW-1185">Reference proteome</keyword>
<protein>
    <submittedName>
        <fullName evidence="5">A24 family peptidase</fullName>
    </submittedName>
</protein>
<dbReference type="InterPro" id="IPR000045">
    <property type="entry name" value="Prepilin_IV_endopep_pep"/>
</dbReference>
<comment type="similarity">
    <text evidence="1">Belongs to the peptidase A24 family.</text>
</comment>
<proteinExistence type="inferred from homology"/>
<evidence type="ECO:0000313" key="6">
    <source>
        <dbReference type="Proteomes" id="UP000754710"/>
    </source>
</evidence>
<feature type="transmembrane region" description="Helical" evidence="3">
    <location>
        <begin position="6"/>
        <end position="29"/>
    </location>
</feature>
<reference evidence="5 6" key="1">
    <citation type="submission" date="2021-08" db="EMBL/GenBank/DDBJ databases">
        <title>Nocardioides bacterium WL0053 sp. nov., isolated from the sediment.</title>
        <authorList>
            <person name="Wang L."/>
            <person name="Zhang D."/>
            <person name="Zhang A."/>
        </authorList>
    </citation>
    <scope>NUCLEOTIDE SEQUENCE [LARGE SCALE GENOMIC DNA]</scope>
    <source>
        <strain evidence="5 6">WL0053</strain>
    </source>
</reference>
<gene>
    <name evidence="5" type="ORF">K1X13_15395</name>
</gene>
<organism evidence="5 6">
    <name type="scientific">Nocardioides jiangsuensis</name>
    <dbReference type="NCBI Taxonomy" id="2866161"/>
    <lineage>
        <taxon>Bacteria</taxon>
        <taxon>Bacillati</taxon>
        <taxon>Actinomycetota</taxon>
        <taxon>Actinomycetes</taxon>
        <taxon>Propionibacteriales</taxon>
        <taxon>Nocardioidaceae</taxon>
        <taxon>Nocardioides</taxon>
    </lineage>
</organism>
<dbReference type="InterPro" id="IPR050882">
    <property type="entry name" value="Prepilin_peptidase/N-MTase"/>
</dbReference>